<dbReference type="EMBL" id="JSYN01000020">
    <property type="protein sequence ID" value="KIA92362.1"/>
    <property type="molecule type" value="Genomic_DNA"/>
</dbReference>
<sequence>MNFLILSAEAKSAIDPTVTAAAIATLISSAVASTVALKINSYNSLKSLNDQLDAILKIAIQYPYLENPNFCSTWNENKNLDKDEYLRYEMYCSLIFNYLERLCKYYNFNEKKINNHLNIEGWIMVHKDCWNNPTIPNENDGYDERLKKIIEKFIN</sequence>
<comment type="caution">
    <text evidence="1">The sequence shown here is derived from an EMBL/GenBank/DDBJ whole genome shotgun (WGS) entry which is preliminary data.</text>
</comment>
<dbReference type="AlphaFoldDB" id="A0A0C1FH87"/>
<proteinExistence type="predicted"/>
<reference evidence="1 2" key="1">
    <citation type="submission" date="2014-10" db="EMBL/GenBank/DDBJ databases">
        <title>Pedobacter Kyungheensis.</title>
        <authorList>
            <person name="Anderson B.M."/>
            <person name="Newman J.D."/>
        </authorList>
    </citation>
    <scope>NUCLEOTIDE SEQUENCE [LARGE SCALE GENOMIC DNA]</scope>
    <source>
        <strain evidence="1 2">KACC 16221</strain>
    </source>
</reference>
<name>A0A0C1FH87_9SPHI</name>
<evidence type="ECO:0000313" key="1">
    <source>
        <dbReference type="EMBL" id="KIA92362.1"/>
    </source>
</evidence>
<keyword evidence="2" id="KW-1185">Reference proteome</keyword>
<dbReference type="Proteomes" id="UP000031246">
    <property type="component" value="Unassembled WGS sequence"/>
</dbReference>
<evidence type="ECO:0000313" key="2">
    <source>
        <dbReference type="Proteomes" id="UP000031246"/>
    </source>
</evidence>
<dbReference type="OrthoDB" id="1073474at2"/>
<dbReference type="RefSeq" id="WP_039478436.1">
    <property type="nucleotide sequence ID" value="NZ_JSYN01000020.1"/>
</dbReference>
<organism evidence="1 2">
    <name type="scientific">Pedobacter kyungheensis</name>
    <dbReference type="NCBI Taxonomy" id="1069985"/>
    <lineage>
        <taxon>Bacteria</taxon>
        <taxon>Pseudomonadati</taxon>
        <taxon>Bacteroidota</taxon>
        <taxon>Sphingobacteriia</taxon>
        <taxon>Sphingobacteriales</taxon>
        <taxon>Sphingobacteriaceae</taxon>
        <taxon>Pedobacter</taxon>
    </lineage>
</organism>
<protein>
    <submittedName>
        <fullName evidence="1">Uncharacterized protein</fullName>
    </submittedName>
</protein>
<accession>A0A0C1FH87</accession>
<gene>
    <name evidence="1" type="ORF">OC25_16915</name>
</gene>